<dbReference type="Pfam" id="PF01839">
    <property type="entry name" value="FG-GAP"/>
    <property type="match status" value="3"/>
</dbReference>
<keyword evidence="3" id="KW-0378">Hydrolase</keyword>
<evidence type="ECO:0000256" key="4">
    <source>
        <dbReference type="ARBA" id="ARBA00023180"/>
    </source>
</evidence>
<dbReference type="InterPro" id="IPR000413">
    <property type="entry name" value="Integrin_alpha"/>
</dbReference>
<dbReference type="InterPro" id="IPR013517">
    <property type="entry name" value="FG-GAP"/>
</dbReference>
<dbReference type="PANTHER" id="PTHR23221:SF7">
    <property type="entry name" value="PHOSPHATIDYLINOSITOL-GLYCAN-SPECIFIC PHOSPHOLIPASE D"/>
    <property type="match status" value="1"/>
</dbReference>
<reference evidence="5" key="1">
    <citation type="journal article" date="2019" name="PLoS Negl. Trop. Dis.">
        <title>Revisiting the worldwide diversity of Leptospira species in the environment.</title>
        <authorList>
            <person name="Vincent A.T."/>
            <person name="Schiettekatte O."/>
            <person name="Bourhy P."/>
            <person name="Veyrier F.J."/>
            <person name="Picardeau M."/>
        </authorList>
    </citation>
    <scope>NUCLEOTIDE SEQUENCE [LARGE SCALE GENOMIC DNA]</scope>
    <source>
        <strain evidence="5">SCS5</strain>
    </source>
</reference>
<evidence type="ECO:0000313" key="6">
    <source>
        <dbReference type="Proteomes" id="UP000297855"/>
    </source>
</evidence>
<proteinExistence type="predicted"/>
<dbReference type="GO" id="GO:0008305">
    <property type="term" value="C:integrin complex"/>
    <property type="evidence" value="ECO:0007669"/>
    <property type="project" value="InterPro"/>
</dbReference>
<dbReference type="Gene3D" id="2.130.10.130">
    <property type="entry name" value="Integrin alpha, N-terminal"/>
    <property type="match status" value="3"/>
</dbReference>
<comment type="caution">
    <text evidence="5">The sequence shown here is derived from an EMBL/GenBank/DDBJ whole genome shotgun (WGS) entry which is preliminary data.</text>
</comment>
<dbReference type="SUPFAM" id="SSF69318">
    <property type="entry name" value="Integrin alpha N-terminal domain"/>
    <property type="match status" value="2"/>
</dbReference>
<keyword evidence="1" id="KW-0732">Signal</keyword>
<dbReference type="SMART" id="SM00191">
    <property type="entry name" value="Int_alpha"/>
    <property type="match status" value="6"/>
</dbReference>
<dbReference type="InterPro" id="IPR028994">
    <property type="entry name" value="Integrin_alpha_N"/>
</dbReference>
<dbReference type="Proteomes" id="UP000297855">
    <property type="component" value="Unassembled WGS sequence"/>
</dbReference>
<dbReference type="GO" id="GO:0007155">
    <property type="term" value="P:cell adhesion"/>
    <property type="evidence" value="ECO:0007669"/>
    <property type="project" value="InterPro"/>
</dbReference>
<dbReference type="AlphaFoldDB" id="A0A4R9GTU8"/>
<accession>A0A4R9GTU8</accession>
<dbReference type="PANTHER" id="PTHR23221">
    <property type="entry name" value="GLYCOSYLPHOSPHATIDYLINOSITOL PHOSPHOLIPASE D"/>
    <property type="match status" value="1"/>
</dbReference>
<keyword evidence="6" id="KW-1185">Reference proteome</keyword>
<evidence type="ECO:0000313" key="5">
    <source>
        <dbReference type="EMBL" id="TGK22418.1"/>
    </source>
</evidence>
<dbReference type="PRINTS" id="PR01185">
    <property type="entry name" value="INTEGRINA"/>
</dbReference>
<keyword evidence="2" id="KW-0677">Repeat</keyword>
<protein>
    <recommendedName>
        <fullName evidence="7">VCBS repeat-containing protein</fullName>
    </recommendedName>
</protein>
<dbReference type="PROSITE" id="PS51470">
    <property type="entry name" value="FG_GAP"/>
    <property type="match status" value="3"/>
</dbReference>
<dbReference type="InterPro" id="IPR013519">
    <property type="entry name" value="Int_alpha_beta-p"/>
</dbReference>
<evidence type="ECO:0000256" key="1">
    <source>
        <dbReference type="ARBA" id="ARBA00022729"/>
    </source>
</evidence>
<dbReference type="GO" id="GO:0016787">
    <property type="term" value="F:hydrolase activity"/>
    <property type="evidence" value="ECO:0007669"/>
    <property type="project" value="UniProtKB-KW"/>
</dbReference>
<dbReference type="OrthoDB" id="344301at2"/>
<name>A0A4R9GTU8_9LEPT</name>
<dbReference type="EMBL" id="RQEV01000001">
    <property type="protein sequence ID" value="TGK22418.1"/>
    <property type="molecule type" value="Genomic_DNA"/>
</dbReference>
<organism evidence="5 6">
    <name type="scientific">Leptospira fluminis</name>
    <dbReference type="NCBI Taxonomy" id="2484979"/>
    <lineage>
        <taxon>Bacteria</taxon>
        <taxon>Pseudomonadati</taxon>
        <taxon>Spirochaetota</taxon>
        <taxon>Spirochaetia</taxon>
        <taxon>Leptospirales</taxon>
        <taxon>Leptospiraceae</taxon>
        <taxon>Leptospira</taxon>
    </lineage>
</organism>
<gene>
    <name evidence="5" type="ORF">EHO61_01160</name>
</gene>
<keyword evidence="4" id="KW-0325">Glycoprotein</keyword>
<evidence type="ECO:0000256" key="3">
    <source>
        <dbReference type="ARBA" id="ARBA00022801"/>
    </source>
</evidence>
<evidence type="ECO:0000256" key="2">
    <source>
        <dbReference type="ARBA" id="ARBA00022737"/>
    </source>
</evidence>
<evidence type="ECO:0008006" key="7">
    <source>
        <dbReference type="Google" id="ProtNLM"/>
    </source>
</evidence>
<sequence length="641" mass="65857">MIRQNFYQKLLTFFFLILAGSPNINCWSNPIFLPMVECWVQIPNSRCPDSNISQLFLALFAFSPSVTISNIANHSILQTGFLVGQIRPGIVSVSVSLDGGPYTNAAINGLNWRYQLPAQAITGTHWNIGSKHKISVTAMDGVGNRSAPQVLNVVKGTNHDTDGDGFPDVILSDVLTNSVQGYGLVFLAHGSTGIPSSSPDSILTDGLVGSSYFGDRIGAGDFNGDGYADIVIGSQAAPGYTTFGHVYIFHSSGQGGIVSQNLNSGGTYNSFIKGHTTGNRLGSFVMGGDVNNDGYDDAILTSPWSGGLGYIFYSQGTAGVPSKDLSTGAIADITYNFGNNDDFGFQSAIGDINADGYTDLVVSAPTYSAQQGRLYIFISNSGTIPGAPQQFLVGPTSPAPGCASGTGCSLGAGSFALADFNGDSCADLGVGGSSFNTNQGIVFVFNSNCSSVTPYSTTPNATFIGPALATCNGGTNCSFGVSVSTGDTNGDGYFDLLIGSYLSSAGYGNVYLFQSSGAAGFSNVDLSSGGTATSVLTGPSAGLNFGIFTSLQDITGDGMSDVLVSATGGAGQVYYFKSAGTSGPGNQNLSAGGVATSILSVPFGQSFGNSIARNQSDQDEMIGLSVSNLEIGLGSNFTSIK</sequence>